<dbReference type="SMART" id="SM01294">
    <property type="entry name" value="PKS_PP_betabranch"/>
    <property type="match status" value="1"/>
</dbReference>
<evidence type="ECO:0000256" key="1">
    <source>
        <dbReference type="ARBA" id="ARBA00001957"/>
    </source>
</evidence>
<dbReference type="GO" id="GO:0043041">
    <property type="term" value="P:amino acid activation for nonribosomal peptide biosynthetic process"/>
    <property type="evidence" value="ECO:0007669"/>
    <property type="project" value="TreeGrafter"/>
</dbReference>
<keyword evidence="2" id="KW-0596">Phosphopantetheine</keyword>
<dbReference type="PROSITE" id="PS00012">
    <property type="entry name" value="PHOSPHOPANTETHEINE"/>
    <property type="match status" value="2"/>
</dbReference>
<dbReference type="GO" id="GO:0031177">
    <property type="term" value="F:phosphopantetheine binding"/>
    <property type="evidence" value="ECO:0007669"/>
    <property type="project" value="InterPro"/>
</dbReference>
<dbReference type="PANTHER" id="PTHR45527">
    <property type="entry name" value="NONRIBOSOMAL PEPTIDE SYNTHETASE"/>
    <property type="match status" value="1"/>
</dbReference>
<dbReference type="EMBL" id="PPUZ01000142">
    <property type="protein sequence ID" value="RZM70326.1"/>
    <property type="molecule type" value="Genomic_DNA"/>
</dbReference>
<gene>
    <name evidence="5" type="ORF">C3B51_23025</name>
</gene>
<dbReference type="InterPro" id="IPR006162">
    <property type="entry name" value="Ppantetheine_attach_site"/>
</dbReference>
<dbReference type="Gene3D" id="3.30.559.10">
    <property type="entry name" value="Chloramphenicol acetyltransferase-like domain"/>
    <property type="match status" value="1"/>
</dbReference>
<dbReference type="PANTHER" id="PTHR45527:SF1">
    <property type="entry name" value="FATTY ACID SYNTHASE"/>
    <property type="match status" value="1"/>
</dbReference>
<dbReference type="InterPro" id="IPR036736">
    <property type="entry name" value="ACP-like_sf"/>
</dbReference>
<dbReference type="Pfam" id="PF00668">
    <property type="entry name" value="Condensation"/>
    <property type="match status" value="1"/>
</dbReference>
<dbReference type="InterPro" id="IPR001242">
    <property type="entry name" value="Condensation_dom"/>
</dbReference>
<evidence type="ECO:0000259" key="4">
    <source>
        <dbReference type="PROSITE" id="PS50075"/>
    </source>
</evidence>
<dbReference type="FunFam" id="3.30.559.10:FF:000012">
    <property type="entry name" value="Non-ribosomal peptide synthetase"/>
    <property type="match status" value="1"/>
</dbReference>
<dbReference type="SUPFAM" id="SSF56801">
    <property type="entry name" value="Acetyl-CoA synthetase-like"/>
    <property type="match status" value="1"/>
</dbReference>
<organism evidence="5 6">
    <name type="scientific">Pseudoalteromonas rubra</name>
    <dbReference type="NCBI Taxonomy" id="43658"/>
    <lineage>
        <taxon>Bacteria</taxon>
        <taxon>Pseudomonadati</taxon>
        <taxon>Pseudomonadota</taxon>
        <taxon>Gammaproteobacteria</taxon>
        <taxon>Alteromonadales</taxon>
        <taxon>Pseudoalteromonadaceae</taxon>
        <taxon>Pseudoalteromonas</taxon>
    </lineage>
</organism>
<dbReference type="Pfam" id="PF00550">
    <property type="entry name" value="PP-binding"/>
    <property type="match status" value="2"/>
</dbReference>
<dbReference type="PROSITE" id="PS50075">
    <property type="entry name" value="CARRIER"/>
    <property type="match status" value="2"/>
</dbReference>
<proteinExistence type="predicted"/>
<dbReference type="Gene3D" id="3.30.300.30">
    <property type="match status" value="1"/>
</dbReference>
<dbReference type="GO" id="GO:0003824">
    <property type="term" value="F:catalytic activity"/>
    <property type="evidence" value="ECO:0007669"/>
    <property type="project" value="InterPro"/>
</dbReference>
<sequence length="688" mass="77402">MLPSAIVSMTEFPLNSNGKIDRKALPAPEFTAVQSQAGRNGTERTLVQIWSAILERDGVGINDNFFELGGHSLTAMKLVSEIKKQFNIDVPLKVIFEKASIVAFADWLNEHQPQSHIPVLRAAAHKEEHIPLSYAQQRLWMLAHIEGDSSHYNMPMALEIKGPLCEAAVASAITQIVQRHEVLRTSIQTTPEGEPYQMISEVEAVNLPLVDLSASANTLEQTQQLQAYLTNETKSPFALDSDLMLRAQLFRLGNEHYVLAATMHHIASDGWSMDILIKEFVAFYKAYNQSTAPSLQPLELQYADYACWQRNWLYGDVLDAQLDYWQQQLAGIPQVHSLPTDKPRPKVQTFVGARHRSFVAKEAYQQLEILCQRHEATLFMGIQTAFSVLLSQYSNSKDVVIGTPTANRDQSGIADMIGFFVNMLVLRTDLTGQPSFNDLLAQSKKVLLEAYTHQHVPFEQLVDKLQPKRSLSFSPLFQILLVMQNDNVDELVVPGLDIKPITSGAQVSKYDITLSVSESDAGLYVEWEYNTDLFDEQTIVTLDLHFQRVIESVTQHPEENIFTATSWIQDALPTSVVSHLALNDESEQIAYEPPHGETEQQLVRICAELLGVGEFEISMLANFFELGGNSLLFIRLLTKVNKVFGIKLKVQDVFDLNNLREFASFITINCQAMQAKTEMSEDEEEEVI</sequence>
<dbReference type="SUPFAM" id="SSF52777">
    <property type="entry name" value="CoA-dependent acyltransferases"/>
    <property type="match status" value="2"/>
</dbReference>
<dbReference type="FunFam" id="1.10.1200.10:FF:000005">
    <property type="entry name" value="Nonribosomal peptide synthetase 1"/>
    <property type="match status" value="1"/>
</dbReference>
<protein>
    <recommendedName>
        <fullName evidence="4">Carrier domain-containing protein</fullName>
    </recommendedName>
</protein>
<dbReference type="InterPro" id="IPR009081">
    <property type="entry name" value="PP-bd_ACP"/>
</dbReference>
<keyword evidence="3" id="KW-0597">Phosphoprotein</keyword>
<dbReference type="CDD" id="cd19531">
    <property type="entry name" value="LCL_NRPS-like"/>
    <property type="match status" value="1"/>
</dbReference>
<accession>A0A4Q7DYE9</accession>
<dbReference type="InterPro" id="IPR023213">
    <property type="entry name" value="CAT-like_dom_sf"/>
</dbReference>
<dbReference type="SMART" id="SM00823">
    <property type="entry name" value="PKS_PP"/>
    <property type="match status" value="2"/>
</dbReference>
<dbReference type="InterPro" id="IPR045851">
    <property type="entry name" value="AMP-bd_C_sf"/>
</dbReference>
<dbReference type="Gene3D" id="3.30.559.30">
    <property type="entry name" value="Nonribosomal peptide synthetase, condensation domain"/>
    <property type="match status" value="1"/>
</dbReference>
<evidence type="ECO:0000313" key="5">
    <source>
        <dbReference type="EMBL" id="RZM70326.1"/>
    </source>
</evidence>
<name>A0A4Q7DYE9_9GAMM</name>
<comment type="caution">
    <text evidence="5">The sequence shown here is derived from an EMBL/GenBank/DDBJ whole genome shotgun (WGS) entry which is preliminary data.</text>
</comment>
<dbReference type="SUPFAM" id="SSF47336">
    <property type="entry name" value="ACP-like"/>
    <property type="match status" value="2"/>
</dbReference>
<evidence type="ECO:0000256" key="2">
    <source>
        <dbReference type="ARBA" id="ARBA00022450"/>
    </source>
</evidence>
<dbReference type="Proteomes" id="UP000292345">
    <property type="component" value="Unassembled WGS sequence"/>
</dbReference>
<comment type="cofactor">
    <cofactor evidence="1">
        <name>pantetheine 4'-phosphate</name>
        <dbReference type="ChEBI" id="CHEBI:47942"/>
    </cofactor>
</comment>
<dbReference type="InterPro" id="IPR020806">
    <property type="entry name" value="PKS_PP-bd"/>
</dbReference>
<feature type="domain" description="Carrier" evidence="4">
    <location>
        <begin position="37"/>
        <end position="112"/>
    </location>
</feature>
<evidence type="ECO:0000313" key="6">
    <source>
        <dbReference type="Proteomes" id="UP000292345"/>
    </source>
</evidence>
<feature type="domain" description="Carrier" evidence="4">
    <location>
        <begin position="593"/>
        <end position="670"/>
    </location>
</feature>
<reference evidence="5 6" key="1">
    <citation type="submission" date="2018-01" db="EMBL/GenBank/DDBJ databases">
        <title>Co-occurrence of chitin degradation, pigmentation and bioactivity in marine Pseudoalteromonas.</title>
        <authorList>
            <person name="Paulsen S."/>
            <person name="Gram L."/>
            <person name="Machado H."/>
        </authorList>
    </citation>
    <scope>NUCLEOTIDE SEQUENCE [LARGE SCALE GENOMIC DNA]</scope>
    <source>
        <strain evidence="5 6">S1946</strain>
    </source>
</reference>
<dbReference type="GO" id="GO:0044550">
    <property type="term" value="P:secondary metabolite biosynthetic process"/>
    <property type="evidence" value="ECO:0007669"/>
    <property type="project" value="TreeGrafter"/>
</dbReference>
<dbReference type="AlphaFoldDB" id="A0A4Q7DYE9"/>
<dbReference type="Gene3D" id="1.10.1200.10">
    <property type="entry name" value="ACP-like"/>
    <property type="match status" value="2"/>
</dbReference>
<evidence type="ECO:0000256" key="3">
    <source>
        <dbReference type="ARBA" id="ARBA00022553"/>
    </source>
</evidence>
<dbReference type="GO" id="GO:0005737">
    <property type="term" value="C:cytoplasm"/>
    <property type="evidence" value="ECO:0007669"/>
    <property type="project" value="TreeGrafter"/>
</dbReference>